<dbReference type="PANTHER" id="PTHR43434:SF1">
    <property type="entry name" value="PHOSPHOGLYCOLATE PHOSPHATASE"/>
    <property type="match status" value="1"/>
</dbReference>
<dbReference type="SUPFAM" id="SSF56784">
    <property type="entry name" value="HAD-like"/>
    <property type="match status" value="1"/>
</dbReference>
<dbReference type="SFLD" id="SFLDS00003">
    <property type="entry name" value="Haloacid_Dehalogenase"/>
    <property type="match status" value="1"/>
</dbReference>
<dbReference type="AlphaFoldDB" id="A0A345NPZ6"/>
<dbReference type="Gene3D" id="3.40.50.1000">
    <property type="entry name" value="HAD superfamily/HAD-like"/>
    <property type="match status" value="1"/>
</dbReference>
<reference evidence="1 2" key="1">
    <citation type="submission" date="2018-07" db="EMBL/GenBank/DDBJ databases">
        <title>Complete genome sequencing of Ornithinimicrobium sp. AMA3305.</title>
        <authorList>
            <person name="Bae J.-W."/>
        </authorList>
    </citation>
    <scope>NUCLEOTIDE SEQUENCE [LARGE SCALE GENOMIC DNA]</scope>
    <source>
        <strain evidence="1 2">AMA3305</strain>
    </source>
</reference>
<organism evidence="1 2">
    <name type="scientific">Ornithinimicrobium avium</name>
    <dbReference type="NCBI Taxonomy" id="2283195"/>
    <lineage>
        <taxon>Bacteria</taxon>
        <taxon>Bacillati</taxon>
        <taxon>Actinomycetota</taxon>
        <taxon>Actinomycetes</taxon>
        <taxon>Micrococcales</taxon>
        <taxon>Ornithinimicrobiaceae</taxon>
        <taxon>Ornithinimicrobium</taxon>
    </lineage>
</organism>
<dbReference type="InterPro" id="IPR006439">
    <property type="entry name" value="HAD-SF_hydro_IA"/>
</dbReference>
<dbReference type="GO" id="GO:0008967">
    <property type="term" value="F:phosphoglycolate phosphatase activity"/>
    <property type="evidence" value="ECO:0007669"/>
    <property type="project" value="TreeGrafter"/>
</dbReference>
<accession>A0A345NPZ6</accession>
<dbReference type="InterPro" id="IPR041492">
    <property type="entry name" value="HAD_2"/>
</dbReference>
<evidence type="ECO:0000313" key="1">
    <source>
        <dbReference type="EMBL" id="AXH97104.1"/>
    </source>
</evidence>
<dbReference type="SFLD" id="SFLDG01135">
    <property type="entry name" value="C1.5.6:_HAD__Beta-PGM__Phospha"/>
    <property type="match status" value="1"/>
</dbReference>
<gene>
    <name evidence="1" type="ORF">DV701_14135</name>
</gene>
<dbReference type="SFLD" id="SFLDG01129">
    <property type="entry name" value="C1.5:_HAD__Beta-PGM__Phosphata"/>
    <property type="match status" value="1"/>
</dbReference>
<dbReference type="EMBL" id="CP031229">
    <property type="protein sequence ID" value="AXH97104.1"/>
    <property type="molecule type" value="Genomic_DNA"/>
</dbReference>
<dbReference type="PANTHER" id="PTHR43434">
    <property type="entry name" value="PHOSPHOGLYCOLATE PHOSPHATASE"/>
    <property type="match status" value="1"/>
</dbReference>
<dbReference type="InterPro" id="IPR050155">
    <property type="entry name" value="HAD-like_hydrolase_sf"/>
</dbReference>
<dbReference type="KEGG" id="orn:DV701_14135"/>
<dbReference type="Gene3D" id="1.10.150.240">
    <property type="entry name" value="Putative phosphatase, domain 2"/>
    <property type="match status" value="1"/>
</dbReference>
<proteinExistence type="predicted"/>
<dbReference type="GO" id="GO:0006281">
    <property type="term" value="P:DNA repair"/>
    <property type="evidence" value="ECO:0007669"/>
    <property type="project" value="TreeGrafter"/>
</dbReference>
<keyword evidence="1" id="KW-0378">Hydrolase</keyword>
<dbReference type="Pfam" id="PF13419">
    <property type="entry name" value="HAD_2"/>
    <property type="match status" value="1"/>
</dbReference>
<dbReference type="InterPro" id="IPR036412">
    <property type="entry name" value="HAD-like_sf"/>
</dbReference>
<evidence type="ECO:0000313" key="2">
    <source>
        <dbReference type="Proteomes" id="UP000253790"/>
    </source>
</evidence>
<dbReference type="OrthoDB" id="9776368at2"/>
<name>A0A345NPZ6_9MICO</name>
<protein>
    <submittedName>
        <fullName evidence="1">HAD family hydrolase</fullName>
    </submittedName>
</protein>
<dbReference type="PRINTS" id="PR00413">
    <property type="entry name" value="HADHALOGNASE"/>
</dbReference>
<dbReference type="InterPro" id="IPR023214">
    <property type="entry name" value="HAD_sf"/>
</dbReference>
<dbReference type="RefSeq" id="WP_114929163.1">
    <property type="nucleotide sequence ID" value="NZ_CP031229.1"/>
</dbReference>
<sequence>MILADRPWEAVLFDFDGTLADTIPLILASYRHTLHGLEVPVGDAEMRSWIGRTLIDVLEERHPGRGEELVLRYREHNLLHHDTLIRAVEGAAGLLTELTAYGIPVAVVSSKGRQTVRRGMRVTGLPEVEHVVGMEDTSVHKPDPAPLLEGARRVGAAPAGCAYVGDAVVDVLAARAAGMTAVAVTWGAGTREALSSADHVVDDVVGLRAALLGARSRTA</sequence>
<dbReference type="Proteomes" id="UP000253790">
    <property type="component" value="Chromosome"/>
</dbReference>
<keyword evidence="2" id="KW-1185">Reference proteome</keyword>
<dbReference type="InterPro" id="IPR023198">
    <property type="entry name" value="PGP-like_dom2"/>
</dbReference>